<evidence type="ECO:0000313" key="8">
    <source>
        <dbReference type="Ensembl" id="ENSCSEP00000012238.1"/>
    </source>
</evidence>
<comment type="subunit">
    <text evidence="4">Associates with the RNA polymerase II complex.</text>
</comment>
<keyword evidence="3" id="KW-0007">Acetylation</keyword>
<feature type="compositionally biased region" description="Low complexity" evidence="6">
    <location>
        <begin position="415"/>
        <end position="425"/>
    </location>
</feature>
<evidence type="ECO:0000256" key="2">
    <source>
        <dbReference type="ARBA" id="ARBA00022553"/>
    </source>
</evidence>
<feature type="region of interest" description="Disordered" evidence="6">
    <location>
        <begin position="293"/>
        <end position="425"/>
    </location>
</feature>
<dbReference type="GeneTree" id="ENSGT00950000183094"/>
<dbReference type="PROSITE" id="PS51391">
    <property type="entry name" value="CID"/>
    <property type="match status" value="1"/>
</dbReference>
<evidence type="ECO:0000313" key="9">
    <source>
        <dbReference type="Proteomes" id="UP000265120"/>
    </source>
</evidence>
<feature type="region of interest" description="Disordered" evidence="6">
    <location>
        <begin position="623"/>
        <end position="663"/>
    </location>
</feature>
<evidence type="ECO:0000259" key="7">
    <source>
        <dbReference type="PROSITE" id="PS51391"/>
    </source>
</evidence>
<dbReference type="Proteomes" id="UP000265120">
    <property type="component" value="Chromosome 18"/>
</dbReference>
<feature type="compositionally biased region" description="Polar residues" evidence="6">
    <location>
        <begin position="779"/>
        <end position="791"/>
    </location>
</feature>
<dbReference type="KEGG" id="csem:103394575"/>
<dbReference type="SMART" id="SM00582">
    <property type="entry name" value="RPR"/>
    <property type="match status" value="1"/>
</dbReference>
<reference evidence="8" key="3">
    <citation type="submission" date="2025-09" db="UniProtKB">
        <authorList>
            <consortium name="Ensembl"/>
        </authorList>
    </citation>
    <scope>IDENTIFICATION</scope>
</reference>
<dbReference type="RefSeq" id="XP_008330167.1">
    <property type="nucleotide sequence ID" value="XM_008331945.3"/>
</dbReference>
<dbReference type="OrthoDB" id="10069473at2759"/>
<feature type="compositionally biased region" description="Pro residues" evidence="6">
    <location>
        <begin position="1003"/>
        <end position="1019"/>
    </location>
</feature>
<feature type="region of interest" description="Disordered" evidence="6">
    <location>
        <begin position="764"/>
        <end position="861"/>
    </location>
</feature>
<keyword evidence="2" id="KW-0597">Phosphoprotein</keyword>
<keyword evidence="1" id="KW-0488">Methylation</keyword>
<dbReference type="OMA" id="HDHQHKS"/>
<evidence type="ECO:0000256" key="4">
    <source>
        <dbReference type="ARBA" id="ARBA00062892"/>
    </source>
</evidence>
<organism evidence="8 9">
    <name type="scientific">Cynoglossus semilaevis</name>
    <name type="common">Tongue sole</name>
    <dbReference type="NCBI Taxonomy" id="244447"/>
    <lineage>
        <taxon>Eukaryota</taxon>
        <taxon>Metazoa</taxon>
        <taxon>Chordata</taxon>
        <taxon>Craniata</taxon>
        <taxon>Vertebrata</taxon>
        <taxon>Euteleostomi</taxon>
        <taxon>Actinopterygii</taxon>
        <taxon>Neopterygii</taxon>
        <taxon>Teleostei</taxon>
        <taxon>Neoteleostei</taxon>
        <taxon>Acanthomorphata</taxon>
        <taxon>Carangaria</taxon>
        <taxon>Pleuronectiformes</taxon>
        <taxon>Pleuronectoidei</taxon>
        <taxon>Cynoglossidae</taxon>
        <taxon>Cynoglossinae</taxon>
        <taxon>Cynoglossus</taxon>
    </lineage>
</organism>
<dbReference type="InterPro" id="IPR006569">
    <property type="entry name" value="CID_dom"/>
</dbReference>
<evidence type="ECO:0000256" key="1">
    <source>
        <dbReference type="ARBA" id="ARBA00022481"/>
    </source>
</evidence>
<feature type="region of interest" description="Disordered" evidence="6">
    <location>
        <begin position="556"/>
        <end position="575"/>
    </location>
</feature>
<reference evidence="8 9" key="1">
    <citation type="journal article" date="2014" name="Nat. Genet.">
        <title>Whole-genome sequence of a flatfish provides insights into ZW sex chromosome evolution and adaptation to a benthic lifestyle.</title>
        <authorList>
            <person name="Chen S."/>
            <person name="Zhang G."/>
            <person name="Shao C."/>
            <person name="Huang Q."/>
            <person name="Liu G."/>
            <person name="Zhang P."/>
            <person name="Song W."/>
            <person name="An N."/>
            <person name="Chalopin D."/>
            <person name="Volff J.N."/>
            <person name="Hong Y."/>
            <person name="Li Q."/>
            <person name="Sha Z."/>
            <person name="Zhou H."/>
            <person name="Xie M."/>
            <person name="Yu Q."/>
            <person name="Liu Y."/>
            <person name="Xiang H."/>
            <person name="Wang N."/>
            <person name="Wu K."/>
            <person name="Yang C."/>
            <person name="Zhou Q."/>
            <person name="Liao X."/>
            <person name="Yang L."/>
            <person name="Hu Q."/>
            <person name="Zhang J."/>
            <person name="Meng L."/>
            <person name="Jin L."/>
            <person name="Tian Y."/>
            <person name="Lian J."/>
            <person name="Yang J."/>
            <person name="Miao G."/>
            <person name="Liu S."/>
            <person name="Liang Z."/>
            <person name="Yan F."/>
            <person name="Li Y."/>
            <person name="Sun B."/>
            <person name="Zhang H."/>
            <person name="Zhang J."/>
            <person name="Zhu Y."/>
            <person name="Du M."/>
            <person name="Zhao Y."/>
            <person name="Schartl M."/>
            <person name="Tang Q."/>
            <person name="Wang J."/>
        </authorList>
    </citation>
    <scope>NUCLEOTIDE SEQUENCE</scope>
</reference>
<feature type="compositionally biased region" description="Pro residues" evidence="6">
    <location>
        <begin position="822"/>
        <end position="843"/>
    </location>
</feature>
<keyword evidence="9" id="KW-1185">Reference proteome</keyword>
<evidence type="ECO:0000256" key="5">
    <source>
        <dbReference type="ARBA" id="ARBA00067342"/>
    </source>
</evidence>
<dbReference type="GO" id="GO:0031124">
    <property type="term" value="P:mRNA 3'-end processing"/>
    <property type="evidence" value="ECO:0007669"/>
    <property type="project" value="TreeGrafter"/>
</dbReference>
<dbReference type="PANTHER" id="PTHR12460">
    <property type="entry name" value="CYCLIN-DEPENDENT KINASE INHIBITOR-RELATED PROTEIN"/>
    <property type="match status" value="1"/>
</dbReference>
<reference evidence="8" key="2">
    <citation type="submission" date="2025-08" db="UniProtKB">
        <authorList>
            <consortium name="Ensembl"/>
        </authorList>
    </citation>
    <scope>IDENTIFICATION</scope>
</reference>
<sequence>MAAGATAAHGGSMESTITRKFQNITNTMDSIQGLSAWCIENKKYHSVIVRHWIKCLRKSDSPYRLNLFYVANDIIQNCKRKNAIVYRTEFAEVLPEAFVLVNHEGDTKVIKSVDRILSIWEDRGVYTGTLIADLRGSLIKEGSPPETPVEQKTPQDSKADLQSKIVAEFVPQALIDQLSKYKRSLEELDLREKQLAAMRVDICSSGALKKLKDKAGGKKFSKDFEEANTQLHDFVKFFDKQSRTGPPLLEALANADIFYEMQYNEVKIVANAYQTFANRVSHLKRKLDSLKTTLPDLDESPIPSPSADAPSPTGSESPFHGMEISHPDPDLDGSAMDDDLEPPAPSPLSSVGESPSQTENLGDNDNREVEDMELSEEEMEGVGIIVEQQMEQPANPEESTPAEENKEPSVATEHPATQVTPPAAAPATVVENVDLGKIGSILNSLSSVIKHSEMSIESPPASAPAATPALSVNSQDASSLVNLLSKVDVSPSDLLSALSKVQSQSSFGGVTSVQSKPVPNVSSFSSSSDKINHVSMSAPAVTSQSVSVPSIAAVTSSHSPTVTPSTNSHVPPQTPNQASALVQALHRDMELAAESEPSSTSQSLESKIHNFLQGNPAFSAFDLTFSGNPAAGENISPGTGTDTQDGTPVRDEGGSTPTQDEIMDKPTVVPFSSNTNAPSAVDSFRKATVLYPNSTQINISSSQEQTQNGQVYPPHPSEHRISTCYQQFSAPPGGPVPGEAAPGPKTNEGFKGLNEMSWFSETYPQGSAQQHRPYGVTAPGSSGRNQTTGLYQFQTEQSQQHQESLPQQSTAQSSRFFSNNLPPVPKLPPPPPSQAFEPPPTRIPPNKQMINSPGEIPGMRTDSAISGMIVHDHQHKSMYTPEDPPFNPDQHHPRYPENLHPQRDDMQYHDERYSHDPSNFQEDPFQHPDDPYFRQGSPPRLFPRGRGMHPGPSPSADPFYTEYPQPNPPQHFMPRRPLPPPRPHLEPHHPGPRPLRMPLHPGLHPPPRGPPRAPFPPRFHGPNAMLRGQRPGPPGPPRGGGIGGNPGPMFPPKRPFLPPRY</sequence>
<dbReference type="CTD" id="334701"/>
<feature type="compositionally biased region" description="Pro residues" evidence="6">
    <location>
        <begin position="965"/>
        <end position="982"/>
    </location>
</feature>
<feature type="compositionally biased region" description="Low complexity" evidence="6">
    <location>
        <begin position="305"/>
        <end position="315"/>
    </location>
</feature>
<dbReference type="InterPro" id="IPR008942">
    <property type="entry name" value="ENTH_VHS"/>
</dbReference>
<feature type="compositionally biased region" description="Low complexity" evidence="6">
    <location>
        <begin position="1020"/>
        <end position="1030"/>
    </location>
</feature>
<dbReference type="Gene3D" id="1.25.40.90">
    <property type="match status" value="1"/>
</dbReference>
<protein>
    <recommendedName>
        <fullName evidence="5">Regulation of nuclear pre-mRNA domain-containing protein 2</fullName>
    </recommendedName>
</protein>
<proteinExistence type="predicted"/>
<feature type="compositionally biased region" description="Pro residues" evidence="6">
    <location>
        <begin position="1048"/>
        <end position="1061"/>
    </location>
</feature>
<dbReference type="Pfam" id="PF04818">
    <property type="entry name" value="CID"/>
    <property type="match status" value="1"/>
</dbReference>
<dbReference type="STRING" id="244447.ENSCSEP00000012238"/>
<feature type="compositionally biased region" description="Low complexity" evidence="6">
    <location>
        <begin position="792"/>
        <end position="809"/>
    </location>
</feature>
<dbReference type="Gene3D" id="6.10.250.2560">
    <property type="match status" value="1"/>
</dbReference>
<evidence type="ECO:0000256" key="3">
    <source>
        <dbReference type="ARBA" id="ARBA00022990"/>
    </source>
</evidence>
<feature type="region of interest" description="Disordered" evidence="6">
    <location>
        <begin position="731"/>
        <end position="750"/>
    </location>
</feature>
<dbReference type="GeneID" id="103394575"/>
<accession>A0A3P8VA89</accession>
<dbReference type="AlphaFoldDB" id="A0A3P8VA89"/>
<dbReference type="GO" id="GO:0000993">
    <property type="term" value="F:RNA polymerase II complex binding"/>
    <property type="evidence" value="ECO:0007669"/>
    <property type="project" value="TreeGrafter"/>
</dbReference>
<evidence type="ECO:0000256" key="6">
    <source>
        <dbReference type="SAM" id="MobiDB-lite"/>
    </source>
</evidence>
<feature type="compositionally biased region" description="Polar residues" evidence="6">
    <location>
        <begin position="810"/>
        <end position="820"/>
    </location>
</feature>
<feature type="compositionally biased region" description="Low complexity" evidence="6">
    <location>
        <begin position="556"/>
        <end position="571"/>
    </location>
</feature>
<dbReference type="PANTHER" id="PTHR12460:SF40">
    <property type="entry name" value="REGULATION OF NUCLEAR PRE-MRNA DOMAIN-CONTAINING PROTEIN 2"/>
    <property type="match status" value="1"/>
</dbReference>
<feature type="compositionally biased region" description="Polar residues" evidence="6">
    <location>
        <begin position="347"/>
        <end position="363"/>
    </location>
</feature>
<dbReference type="InParanoid" id="A0A3P8VA89"/>
<feature type="domain" description="CID" evidence="7">
    <location>
        <begin position="9"/>
        <end position="142"/>
    </location>
</feature>
<feature type="compositionally biased region" description="Acidic residues" evidence="6">
    <location>
        <begin position="370"/>
        <end position="380"/>
    </location>
</feature>
<feature type="compositionally biased region" description="Low complexity" evidence="6">
    <location>
        <begin position="638"/>
        <end position="647"/>
    </location>
</feature>
<feature type="compositionally biased region" description="Basic and acidic residues" evidence="6">
    <location>
        <begin position="889"/>
        <end position="915"/>
    </location>
</feature>
<dbReference type="SUPFAM" id="SSF48464">
    <property type="entry name" value="ENTH/VHS domain"/>
    <property type="match status" value="1"/>
</dbReference>
<dbReference type="FunFam" id="1.25.40.90:FF:000020">
    <property type="entry name" value="regulation of nuclear pre-mRNA domain-containing protein 2 isoform X1"/>
    <property type="match status" value="1"/>
</dbReference>
<feature type="region of interest" description="Disordered" evidence="6">
    <location>
        <begin position="876"/>
        <end position="1061"/>
    </location>
</feature>
<dbReference type="Ensembl" id="ENSCSET00000012383.1">
    <property type="protein sequence ID" value="ENSCSEP00000012238.1"/>
    <property type="gene ID" value="ENSCSEG00000007901.1"/>
</dbReference>
<name>A0A3P8VA89_CYNSE</name>